<accession>A0A8X6H2R2</accession>
<evidence type="ECO:0000313" key="1">
    <source>
        <dbReference type="EMBL" id="GFR14060.1"/>
    </source>
</evidence>
<protein>
    <submittedName>
        <fullName evidence="1">Uncharacterized protein</fullName>
    </submittedName>
</protein>
<sequence>MSFDHVCKRNIEATRLQCNIEFWSLRIDASFKAILSCYLVLKLQGSVEMLEKLVRGLEIQEAPSCRVFFIFSFGANAVEWSTFSSPTTS</sequence>
<organism evidence="1 2">
    <name type="scientific">Trichonephila clavata</name>
    <name type="common">Joro spider</name>
    <name type="synonym">Nephila clavata</name>
    <dbReference type="NCBI Taxonomy" id="2740835"/>
    <lineage>
        <taxon>Eukaryota</taxon>
        <taxon>Metazoa</taxon>
        <taxon>Ecdysozoa</taxon>
        <taxon>Arthropoda</taxon>
        <taxon>Chelicerata</taxon>
        <taxon>Arachnida</taxon>
        <taxon>Araneae</taxon>
        <taxon>Araneomorphae</taxon>
        <taxon>Entelegynae</taxon>
        <taxon>Araneoidea</taxon>
        <taxon>Nephilidae</taxon>
        <taxon>Trichonephila</taxon>
    </lineage>
</organism>
<dbReference type="Proteomes" id="UP000887116">
    <property type="component" value="Unassembled WGS sequence"/>
</dbReference>
<evidence type="ECO:0000313" key="2">
    <source>
        <dbReference type="Proteomes" id="UP000887116"/>
    </source>
</evidence>
<keyword evidence="2" id="KW-1185">Reference proteome</keyword>
<reference evidence="1" key="1">
    <citation type="submission" date="2020-07" db="EMBL/GenBank/DDBJ databases">
        <title>Multicomponent nature underlies the extraordinary mechanical properties of spider dragline silk.</title>
        <authorList>
            <person name="Kono N."/>
            <person name="Nakamura H."/>
            <person name="Mori M."/>
            <person name="Yoshida Y."/>
            <person name="Ohtoshi R."/>
            <person name="Malay A.D."/>
            <person name="Moran D.A.P."/>
            <person name="Tomita M."/>
            <person name="Numata K."/>
            <person name="Arakawa K."/>
        </authorList>
    </citation>
    <scope>NUCLEOTIDE SEQUENCE</scope>
</reference>
<proteinExistence type="predicted"/>
<dbReference type="EMBL" id="BMAO01007160">
    <property type="protein sequence ID" value="GFR14060.1"/>
    <property type="molecule type" value="Genomic_DNA"/>
</dbReference>
<comment type="caution">
    <text evidence="1">The sequence shown here is derived from an EMBL/GenBank/DDBJ whole genome shotgun (WGS) entry which is preliminary data.</text>
</comment>
<name>A0A8X6H2R2_TRICU</name>
<gene>
    <name evidence="1" type="ORF">TNCT_630341</name>
</gene>
<dbReference type="AlphaFoldDB" id="A0A8X6H2R2"/>